<gene>
    <name evidence="3" type="ORF">BDV96DRAFT_100562</name>
</gene>
<keyword evidence="1" id="KW-0539">Nucleus</keyword>
<dbReference type="AlphaFoldDB" id="A0A6A5Z826"/>
<dbReference type="PROSITE" id="PS00463">
    <property type="entry name" value="ZN2_CY6_FUNGAL_1"/>
    <property type="match status" value="1"/>
</dbReference>
<proteinExistence type="predicted"/>
<evidence type="ECO:0000313" key="3">
    <source>
        <dbReference type="EMBL" id="KAF2114531.1"/>
    </source>
</evidence>
<dbReference type="PANTHER" id="PTHR38111">
    <property type="entry name" value="ZN(2)-C6 FUNGAL-TYPE DOMAIN-CONTAINING PROTEIN-RELATED"/>
    <property type="match status" value="1"/>
</dbReference>
<evidence type="ECO:0000256" key="1">
    <source>
        <dbReference type="ARBA" id="ARBA00023242"/>
    </source>
</evidence>
<dbReference type="PROSITE" id="PS50048">
    <property type="entry name" value="ZN2_CY6_FUNGAL_2"/>
    <property type="match status" value="1"/>
</dbReference>
<dbReference type="GO" id="GO:0000981">
    <property type="term" value="F:DNA-binding transcription factor activity, RNA polymerase II-specific"/>
    <property type="evidence" value="ECO:0007669"/>
    <property type="project" value="InterPro"/>
</dbReference>
<dbReference type="InterPro" id="IPR036864">
    <property type="entry name" value="Zn2-C6_fun-type_DNA-bd_sf"/>
</dbReference>
<dbReference type="EMBL" id="ML977325">
    <property type="protein sequence ID" value="KAF2114531.1"/>
    <property type="molecule type" value="Genomic_DNA"/>
</dbReference>
<dbReference type="Gene3D" id="4.10.240.10">
    <property type="entry name" value="Zn(2)-C6 fungal-type DNA-binding domain"/>
    <property type="match status" value="1"/>
</dbReference>
<dbReference type="PANTHER" id="PTHR38111:SF11">
    <property type="entry name" value="TRANSCRIPTION FACTOR DOMAIN-CONTAINING PROTEIN-RELATED"/>
    <property type="match status" value="1"/>
</dbReference>
<name>A0A6A5Z826_9PLEO</name>
<dbReference type="SMART" id="SM00066">
    <property type="entry name" value="GAL4"/>
    <property type="match status" value="1"/>
</dbReference>
<dbReference type="SUPFAM" id="SSF57701">
    <property type="entry name" value="Zn2/Cys6 DNA-binding domain"/>
    <property type="match status" value="1"/>
</dbReference>
<evidence type="ECO:0000259" key="2">
    <source>
        <dbReference type="PROSITE" id="PS50048"/>
    </source>
</evidence>
<dbReference type="Proteomes" id="UP000799770">
    <property type="component" value="Unassembled WGS sequence"/>
</dbReference>
<reference evidence="3" key="1">
    <citation type="journal article" date="2020" name="Stud. Mycol.">
        <title>101 Dothideomycetes genomes: a test case for predicting lifestyles and emergence of pathogens.</title>
        <authorList>
            <person name="Haridas S."/>
            <person name="Albert R."/>
            <person name="Binder M."/>
            <person name="Bloem J."/>
            <person name="Labutti K."/>
            <person name="Salamov A."/>
            <person name="Andreopoulos B."/>
            <person name="Baker S."/>
            <person name="Barry K."/>
            <person name="Bills G."/>
            <person name="Bluhm B."/>
            <person name="Cannon C."/>
            <person name="Castanera R."/>
            <person name="Culley D."/>
            <person name="Daum C."/>
            <person name="Ezra D."/>
            <person name="Gonzalez J."/>
            <person name="Henrissat B."/>
            <person name="Kuo A."/>
            <person name="Liang C."/>
            <person name="Lipzen A."/>
            <person name="Lutzoni F."/>
            <person name="Magnuson J."/>
            <person name="Mondo S."/>
            <person name="Nolan M."/>
            <person name="Ohm R."/>
            <person name="Pangilinan J."/>
            <person name="Park H.-J."/>
            <person name="Ramirez L."/>
            <person name="Alfaro M."/>
            <person name="Sun H."/>
            <person name="Tritt A."/>
            <person name="Yoshinaga Y."/>
            <person name="Zwiers L.-H."/>
            <person name="Turgeon B."/>
            <person name="Goodwin S."/>
            <person name="Spatafora J."/>
            <person name="Crous P."/>
            <person name="Grigoriev I."/>
        </authorList>
    </citation>
    <scope>NUCLEOTIDE SEQUENCE</scope>
    <source>
        <strain evidence="3">CBS 627.86</strain>
    </source>
</reference>
<feature type="domain" description="Zn(2)-C6 fungal-type" evidence="2">
    <location>
        <begin position="10"/>
        <end position="38"/>
    </location>
</feature>
<protein>
    <recommendedName>
        <fullName evidence="2">Zn(2)-C6 fungal-type domain-containing protein</fullName>
    </recommendedName>
</protein>
<dbReference type="OrthoDB" id="3525185at2759"/>
<accession>A0A6A5Z826</accession>
<sequence>MVGVPGRSKGCATCRRRKKKCDLQEPICGNCTKGKFVCGGYQRDLIVVQVGPEGKQGSYRTHKFETSQMTTIPVITPLDTRLKILNQSAFEIECSDAFWDTYLPRSGRKELFACYSDPDRVMYRWATWTQTKSTQSRTLKNAMLAVSATNIAWWKNDPIMTRRGMELYGKSLAQMAAALKNPKNTNTLEMIATCRLLALYETLSSAESSTGNWQGHVNGMIELVRLHPPETFASDGLHELFLDVRLNATIAALAARKATWLAEPAWIEKPFKGQLKGAVNVLCDIVLHLPGILEEFDSITIAPLNSESKRRAEKLKDRCWLLDAQLQGWYRSQAIAVKGYIDPAHFAYISLSVGGAPPEDLSDILAHYGLGTLYGMTLYWPACLILYGLMPALHRLFQSSTEDEVDFSTISRMDLVKYTRCIARSVKHFFQPGTGLSEVMAVAFPISCICQSVYSTDLSSPDTTVSDVIHEILKSLDGVDQTAANMWMKTLLTDMYMSHTTGYAGPNHLQNRGKRWLSASKISSPGKHGVSCACSVTEGS</sequence>
<dbReference type="InterPro" id="IPR053178">
    <property type="entry name" value="Osmoadaptation_assoc"/>
</dbReference>
<dbReference type="CDD" id="cd00067">
    <property type="entry name" value="GAL4"/>
    <property type="match status" value="1"/>
</dbReference>
<organism evidence="3 4">
    <name type="scientific">Lophiotrema nucula</name>
    <dbReference type="NCBI Taxonomy" id="690887"/>
    <lineage>
        <taxon>Eukaryota</taxon>
        <taxon>Fungi</taxon>
        <taxon>Dikarya</taxon>
        <taxon>Ascomycota</taxon>
        <taxon>Pezizomycotina</taxon>
        <taxon>Dothideomycetes</taxon>
        <taxon>Pleosporomycetidae</taxon>
        <taxon>Pleosporales</taxon>
        <taxon>Lophiotremataceae</taxon>
        <taxon>Lophiotrema</taxon>
    </lineage>
</organism>
<dbReference type="Pfam" id="PF00172">
    <property type="entry name" value="Zn_clus"/>
    <property type="match status" value="1"/>
</dbReference>
<dbReference type="GO" id="GO:0008270">
    <property type="term" value="F:zinc ion binding"/>
    <property type="evidence" value="ECO:0007669"/>
    <property type="project" value="InterPro"/>
</dbReference>
<dbReference type="InterPro" id="IPR021858">
    <property type="entry name" value="Fun_TF"/>
</dbReference>
<evidence type="ECO:0000313" key="4">
    <source>
        <dbReference type="Proteomes" id="UP000799770"/>
    </source>
</evidence>
<dbReference type="Pfam" id="PF11951">
    <property type="entry name" value="Fungal_trans_2"/>
    <property type="match status" value="1"/>
</dbReference>
<keyword evidence="4" id="KW-1185">Reference proteome</keyword>
<dbReference type="InterPro" id="IPR001138">
    <property type="entry name" value="Zn2Cys6_DnaBD"/>
</dbReference>